<dbReference type="InterPro" id="IPR051414">
    <property type="entry name" value="Adenylate-forming_Reductase"/>
</dbReference>
<keyword evidence="2" id="KW-0597">Phosphoprotein</keyword>
<feature type="domain" description="Carrier" evidence="4">
    <location>
        <begin position="462"/>
        <end position="538"/>
    </location>
</feature>
<dbReference type="AlphaFoldDB" id="A0A8H6FTB0"/>
<dbReference type="PANTHER" id="PTHR43439:SF2">
    <property type="entry name" value="ENZYME, PUTATIVE (JCVI)-RELATED"/>
    <property type="match status" value="1"/>
</dbReference>
<dbReference type="SUPFAM" id="SSF47336">
    <property type="entry name" value="ACP-like"/>
    <property type="match status" value="1"/>
</dbReference>
<dbReference type="Gene3D" id="3.40.50.12780">
    <property type="entry name" value="N-terminal domain of ligase-like"/>
    <property type="match status" value="1"/>
</dbReference>
<evidence type="ECO:0000259" key="4">
    <source>
        <dbReference type="PROSITE" id="PS50075"/>
    </source>
</evidence>
<dbReference type="Pfam" id="PF00550">
    <property type="entry name" value="PP-binding"/>
    <property type="match status" value="1"/>
</dbReference>
<evidence type="ECO:0000256" key="3">
    <source>
        <dbReference type="SAM" id="MobiDB-lite"/>
    </source>
</evidence>
<dbReference type="OrthoDB" id="429813at2759"/>
<dbReference type="SUPFAM" id="SSF56801">
    <property type="entry name" value="Acetyl-CoA synthetase-like"/>
    <property type="match status" value="1"/>
</dbReference>
<keyword evidence="1" id="KW-0596">Phosphopantetheine</keyword>
<protein>
    <recommendedName>
        <fullName evidence="4">Carrier domain-containing protein</fullName>
    </recommendedName>
</protein>
<proteinExistence type="predicted"/>
<dbReference type="PROSITE" id="PS50075">
    <property type="entry name" value="CARRIER"/>
    <property type="match status" value="1"/>
</dbReference>
<dbReference type="PANTHER" id="PTHR43439">
    <property type="entry name" value="PHENYLACETATE-COENZYME A LIGASE"/>
    <property type="match status" value="1"/>
</dbReference>
<accession>A0A8H6FTB0</accession>
<gene>
    <name evidence="5" type="ORF">HO173_007721</name>
</gene>
<dbReference type="Proteomes" id="UP000578531">
    <property type="component" value="Unassembled WGS sequence"/>
</dbReference>
<dbReference type="SUPFAM" id="SSF51735">
    <property type="entry name" value="NAD(P)-binding Rossmann-fold domains"/>
    <property type="match status" value="1"/>
</dbReference>
<evidence type="ECO:0000313" key="5">
    <source>
        <dbReference type="EMBL" id="KAF6234299.1"/>
    </source>
</evidence>
<dbReference type="EMBL" id="JACCJC010000032">
    <property type="protein sequence ID" value="KAF6234299.1"/>
    <property type="molecule type" value="Genomic_DNA"/>
</dbReference>
<dbReference type="InterPro" id="IPR042099">
    <property type="entry name" value="ANL_N_sf"/>
</dbReference>
<dbReference type="Pfam" id="PF07993">
    <property type="entry name" value="NAD_binding_4"/>
    <property type="match status" value="1"/>
</dbReference>
<evidence type="ECO:0000256" key="1">
    <source>
        <dbReference type="ARBA" id="ARBA00022450"/>
    </source>
</evidence>
<organism evidence="5 6">
    <name type="scientific">Letharia columbiana</name>
    <dbReference type="NCBI Taxonomy" id="112416"/>
    <lineage>
        <taxon>Eukaryota</taxon>
        <taxon>Fungi</taxon>
        <taxon>Dikarya</taxon>
        <taxon>Ascomycota</taxon>
        <taxon>Pezizomycotina</taxon>
        <taxon>Lecanoromycetes</taxon>
        <taxon>OSLEUM clade</taxon>
        <taxon>Lecanoromycetidae</taxon>
        <taxon>Lecanorales</taxon>
        <taxon>Lecanorineae</taxon>
        <taxon>Parmeliaceae</taxon>
        <taxon>Letharia</taxon>
    </lineage>
</organism>
<dbReference type="InterPro" id="IPR036291">
    <property type="entry name" value="NAD(P)-bd_dom_sf"/>
</dbReference>
<dbReference type="RefSeq" id="XP_037163700.1">
    <property type="nucleotide sequence ID" value="XM_037309621.1"/>
</dbReference>
<sequence length="650" mass="71874">MLLTSPRNSVPAHINLFTLLDCTVLLVPNPQPPTISALTAAHKLRVAGVSNLDELISKRHPHYPYTKTFDEASHEPLLAFHNSGSTGLPKPIVWSHAFAAAYIKMTHLDPPSGYKSQDRLFQANRLLFMLPPFHAANHCTTLCNAIINRTTIIYPLAAAIPTAQVMVDALKHTTADVAVVPPTIIAEIGKDSAMLDFVAERLETLLYAGGDVPQAFGHPVACRMQLVNIYGASEMGAPPSIRPEGAWPREDWKYVVIHPDTGVEFEHHSDDLHELCIVRNPKFESWQPVFKLYPDLQRFPSGDLFSPHPSKPGLWKHQGRSDDIIIFLTGEKTNPTSMEERINSHLEVRAALVAGAQRFQAALLIELAAEKALSAAERAETLERIWPTIQEANKDCPTHAMIDKSHILFVNPNKPMLRAGKGTVQRRPTLSLYAEELQALYADAEKVTVPPSTDAKQVIDVHDPENTSSFIRETITKRTGWTQFGDGDNLFLLGMDSLQALLITRDLNQVLADSEIAVSTVYTNPTVSSLVSAISELSAMSRQSQVFYQQARQQVIDATFQEHKNSIDNLVNNLQTKPTKSSAARIAGHKKHTVILTGSTGALGSYLLQVLSNSPSVSHVYCLDRALDSSSTRSQRNRIRRTTSDYPQIE</sequence>
<evidence type="ECO:0000313" key="6">
    <source>
        <dbReference type="Proteomes" id="UP000578531"/>
    </source>
</evidence>
<dbReference type="Pfam" id="PF23562">
    <property type="entry name" value="AMP-binding_C_3"/>
    <property type="match status" value="1"/>
</dbReference>
<dbReference type="GeneID" id="59289377"/>
<dbReference type="Gene3D" id="3.40.50.720">
    <property type="entry name" value="NAD(P)-binding Rossmann-like Domain"/>
    <property type="match status" value="1"/>
</dbReference>
<keyword evidence="6" id="KW-1185">Reference proteome</keyword>
<evidence type="ECO:0000256" key="2">
    <source>
        <dbReference type="ARBA" id="ARBA00022553"/>
    </source>
</evidence>
<dbReference type="PROSITE" id="PS00012">
    <property type="entry name" value="PHOSPHOPANTETHEINE"/>
    <property type="match status" value="1"/>
</dbReference>
<dbReference type="InterPro" id="IPR006162">
    <property type="entry name" value="Ppantetheine_attach_site"/>
</dbReference>
<comment type="caution">
    <text evidence="5">The sequence shown here is derived from an EMBL/GenBank/DDBJ whole genome shotgun (WGS) entry which is preliminary data.</text>
</comment>
<dbReference type="InterPro" id="IPR036736">
    <property type="entry name" value="ACP-like_sf"/>
</dbReference>
<feature type="region of interest" description="Disordered" evidence="3">
    <location>
        <begin position="631"/>
        <end position="650"/>
    </location>
</feature>
<dbReference type="InterPro" id="IPR000873">
    <property type="entry name" value="AMP-dep_synth/lig_dom"/>
</dbReference>
<dbReference type="Gene3D" id="1.10.1200.10">
    <property type="entry name" value="ACP-like"/>
    <property type="match status" value="1"/>
</dbReference>
<dbReference type="InterPro" id="IPR013120">
    <property type="entry name" value="FAR_NAD-bd"/>
</dbReference>
<dbReference type="InterPro" id="IPR009081">
    <property type="entry name" value="PP-bd_ACP"/>
</dbReference>
<reference evidence="5 6" key="1">
    <citation type="journal article" date="2020" name="Genomics">
        <title>Complete, high-quality genomes from long-read metagenomic sequencing of two wolf lichen thalli reveals enigmatic genome architecture.</title>
        <authorList>
            <person name="McKenzie S.K."/>
            <person name="Walston R.F."/>
            <person name="Allen J.L."/>
        </authorList>
    </citation>
    <scope>NUCLEOTIDE SEQUENCE [LARGE SCALE GENOMIC DNA]</scope>
    <source>
        <strain evidence="5">WasteWater2</strain>
    </source>
</reference>
<dbReference type="Pfam" id="PF00501">
    <property type="entry name" value="AMP-binding"/>
    <property type="match status" value="1"/>
</dbReference>
<name>A0A8H6FTB0_9LECA</name>